<dbReference type="EMBL" id="SSSN01000007">
    <property type="protein sequence ID" value="THG33840.1"/>
    <property type="molecule type" value="Genomic_DNA"/>
</dbReference>
<reference evidence="2 3" key="1">
    <citation type="submission" date="2019-04" db="EMBL/GenBank/DDBJ databases">
        <authorList>
            <person name="Jiang L."/>
        </authorList>
    </citation>
    <scope>NUCLEOTIDE SEQUENCE [LARGE SCALE GENOMIC DNA]</scope>
    <source>
        <strain evidence="2 3">YIM 131861</strain>
    </source>
</reference>
<keyword evidence="1" id="KW-0812">Transmembrane</keyword>
<protein>
    <submittedName>
        <fullName evidence="2">Uncharacterized protein</fullName>
    </submittedName>
</protein>
<gene>
    <name evidence="2" type="ORF">E6C70_10340</name>
</gene>
<feature type="transmembrane region" description="Helical" evidence="1">
    <location>
        <begin position="12"/>
        <end position="34"/>
    </location>
</feature>
<accession>A0A4S4FSV9</accession>
<dbReference type="RefSeq" id="WP_136424479.1">
    <property type="nucleotide sequence ID" value="NZ_SSSN01000007.1"/>
</dbReference>
<sequence length="129" mass="13334">MADLLRPLGRRRVWVLFGAGVIIALTITIGGGLGHNARGVHIVSDVLMVVAIGAIGSGIVTALTTLEPDCRVAALEAVDRQRQRSVRHAVRSGEMGRVATEDRATTIDNARAVAASLPGAVSASVMGSI</sequence>
<keyword evidence="3" id="KW-1185">Reference proteome</keyword>
<name>A0A4S4FSV9_9MICO</name>
<evidence type="ECO:0000313" key="3">
    <source>
        <dbReference type="Proteomes" id="UP000307380"/>
    </source>
</evidence>
<evidence type="ECO:0000256" key="1">
    <source>
        <dbReference type="SAM" id="Phobius"/>
    </source>
</evidence>
<comment type="caution">
    <text evidence="2">The sequence shown here is derived from an EMBL/GenBank/DDBJ whole genome shotgun (WGS) entry which is preliminary data.</text>
</comment>
<keyword evidence="1" id="KW-0472">Membrane</keyword>
<organism evidence="2 3">
    <name type="scientific">Orlajensenia flava</name>
    <dbReference type="NCBI Taxonomy" id="2565934"/>
    <lineage>
        <taxon>Bacteria</taxon>
        <taxon>Bacillati</taxon>
        <taxon>Actinomycetota</taxon>
        <taxon>Actinomycetes</taxon>
        <taxon>Micrococcales</taxon>
        <taxon>Microbacteriaceae</taxon>
        <taxon>Orlajensenia</taxon>
    </lineage>
</organism>
<evidence type="ECO:0000313" key="2">
    <source>
        <dbReference type="EMBL" id="THG33840.1"/>
    </source>
</evidence>
<dbReference type="Proteomes" id="UP000307380">
    <property type="component" value="Unassembled WGS sequence"/>
</dbReference>
<proteinExistence type="predicted"/>
<dbReference type="AlphaFoldDB" id="A0A4S4FSV9"/>
<keyword evidence="1" id="KW-1133">Transmembrane helix</keyword>
<feature type="transmembrane region" description="Helical" evidence="1">
    <location>
        <begin position="46"/>
        <end position="66"/>
    </location>
</feature>